<proteinExistence type="predicted"/>
<evidence type="ECO:0000313" key="4">
    <source>
        <dbReference type="EMBL" id="CAE0551279.1"/>
    </source>
</evidence>
<evidence type="ECO:0000256" key="1">
    <source>
        <dbReference type="PROSITE-ProRule" id="PRU00290"/>
    </source>
</evidence>
<name>A0A6V2RGM6_EMIHU</name>
<dbReference type="InterPro" id="IPR042855">
    <property type="entry name" value="V_SNARE_CC"/>
</dbReference>
<gene>
    <name evidence="3" type="ORF">EHUX00137_LOCUS18662</name>
    <name evidence="4" type="ORF">EHUX00137_LOCUS18664</name>
</gene>
<dbReference type="EMBL" id="HBIR01024345">
    <property type="protein sequence ID" value="CAE0551279.1"/>
    <property type="molecule type" value="Transcribed_RNA"/>
</dbReference>
<evidence type="ECO:0000259" key="2">
    <source>
        <dbReference type="PROSITE" id="PS50892"/>
    </source>
</evidence>
<organism evidence="4">
    <name type="scientific">Emiliania huxleyi</name>
    <name type="common">Coccolithophore</name>
    <name type="synonym">Pontosphaera huxleyi</name>
    <dbReference type="NCBI Taxonomy" id="2903"/>
    <lineage>
        <taxon>Eukaryota</taxon>
        <taxon>Haptista</taxon>
        <taxon>Haptophyta</taxon>
        <taxon>Prymnesiophyceae</taxon>
        <taxon>Isochrysidales</taxon>
        <taxon>Noelaerhabdaceae</taxon>
        <taxon>Emiliania</taxon>
    </lineage>
</organism>
<dbReference type="CDD" id="cd15873">
    <property type="entry name" value="R-SNARE_STXBP5_6"/>
    <property type="match status" value="1"/>
</dbReference>
<keyword evidence="1" id="KW-0175">Coiled coil</keyword>
<dbReference type="SUPFAM" id="SSF58038">
    <property type="entry name" value="SNARE fusion complex"/>
    <property type="match status" value="1"/>
</dbReference>
<protein>
    <recommendedName>
        <fullName evidence="2">V-SNARE coiled-coil homology domain-containing protein</fullName>
    </recommendedName>
</protein>
<dbReference type="PROSITE" id="PS50892">
    <property type="entry name" value="V_SNARE"/>
    <property type="match status" value="1"/>
</dbReference>
<evidence type="ECO:0000313" key="3">
    <source>
        <dbReference type="EMBL" id="CAE0551277.1"/>
    </source>
</evidence>
<dbReference type="AlphaFoldDB" id="A0A6V2RGM6"/>
<sequence>MASVEDRVEVWDWWHPKLRQLTFHAGASWEGIEERKGLQFVALAREIEGAVPVFDFWHSRLRQLTFHTGEPWEHEERKGLQFWAFPDPGPGRVPVFDYWHPKLRQLTFHTGMPWEDEECKGLQFYAYPPPAARSKLEAYVEALDAPRPAHHAAADEDWVMTTRADAEIPLAAAVAVSSDNRQALVERGEKISGLAEKSEDLADAATDFLHTAKALRRQAEERSGWLPF</sequence>
<dbReference type="Pfam" id="PF00957">
    <property type="entry name" value="Synaptobrevin"/>
    <property type="match status" value="1"/>
</dbReference>
<accession>A0A6V2RGM6</accession>
<feature type="domain" description="V-SNARE coiled-coil homology" evidence="2">
    <location>
        <begin position="162"/>
        <end position="222"/>
    </location>
</feature>
<dbReference type="Gene3D" id="1.20.5.110">
    <property type="match status" value="1"/>
</dbReference>
<dbReference type="EMBL" id="HBIR01024343">
    <property type="protein sequence ID" value="CAE0551277.1"/>
    <property type="molecule type" value="Transcribed_RNA"/>
</dbReference>
<reference evidence="4" key="1">
    <citation type="submission" date="2021-01" db="EMBL/GenBank/DDBJ databases">
        <authorList>
            <person name="Corre E."/>
            <person name="Pelletier E."/>
            <person name="Niang G."/>
            <person name="Scheremetjew M."/>
            <person name="Finn R."/>
            <person name="Kale V."/>
            <person name="Holt S."/>
            <person name="Cochrane G."/>
            <person name="Meng A."/>
            <person name="Brown T."/>
            <person name="Cohen L."/>
        </authorList>
    </citation>
    <scope>NUCLEOTIDE SEQUENCE</scope>
    <source>
        <strain evidence="4">379</strain>
    </source>
</reference>